<evidence type="ECO:0000313" key="3">
    <source>
        <dbReference type="Proteomes" id="UP000199656"/>
    </source>
</evidence>
<dbReference type="GO" id="GO:0030246">
    <property type="term" value="F:carbohydrate binding"/>
    <property type="evidence" value="ECO:0007669"/>
    <property type="project" value="InterPro"/>
</dbReference>
<dbReference type="AlphaFoldDB" id="A0A1H3Y0G6"/>
<dbReference type="Gene3D" id="2.60.40.1120">
    <property type="entry name" value="Carboxypeptidase-like, regulatory domain"/>
    <property type="match status" value="1"/>
</dbReference>
<protein>
    <recommendedName>
        <fullName evidence="4">Carboxypeptidase regulatory-like domain-containing protein</fullName>
    </recommendedName>
</protein>
<dbReference type="SUPFAM" id="SSF49452">
    <property type="entry name" value="Starch-binding domain-like"/>
    <property type="match status" value="1"/>
</dbReference>
<dbReference type="OrthoDB" id="676304at2"/>
<keyword evidence="1" id="KW-0732">Signal</keyword>
<dbReference type="Proteomes" id="UP000199656">
    <property type="component" value="Unassembled WGS sequence"/>
</dbReference>
<evidence type="ECO:0008006" key="4">
    <source>
        <dbReference type="Google" id="ProtNLM"/>
    </source>
</evidence>
<proteinExistence type="predicted"/>
<gene>
    <name evidence="2" type="ORF">SAMN05660909_00621</name>
</gene>
<name>A0A1H3Y0G6_9BACT</name>
<dbReference type="EMBL" id="FNRL01000002">
    <property type="protein sequence ID" value="SEA05073.1"/>
    <property type="molecule type" value="Genomic_DNA"/>
</dbReference>
<feature type="chain" id="PRO_5011592975" description="Carboxypeptidase regulatory-like domain-containing protein" evidence="1">
    <location>
        <begin position="21"/>
        <end position="106"/>
    </location>
</feature>
<evidence type="ECO:0000256" key="1">
    <source>
        <dbReference type="SAM" id="SignalP"/>
    </source>
</evidence>
<dbReference type="STRING" id="408074.SAMN05660909_00621"/>
<organism evidence="2 3">
    <name type="scientific">Chitinophaga terrae</name>
    <name type="common">ex Kim and Jung 2007</name>
    <dbReference type="NCBI Taxonomy" id="408074"/>
    <lineage>
        <taxon>Bacteria</taxon>
        <taxon>Pseudomonadati</taxon>
        <taxon>Bacteroidota</taxon>
        <taxon>Chitinophagia</taxon>
        <taxon>Chitinophagales</taxon>
        <taxon>Chitinophagaceae</taxon>
        <taxon>Chitinophaga</taxon>
    </lineage>
</organism>
<dbReference type="InterPro" id="IPR013784">
    <property type="entry name" value="Carb-bd-like_fold"/>
</dbReference>
<reference evidence="3" key="1">
    <citation type="submission" date="2016-10" db="EMBL/GenBank/DDBJ databases">
        <authorList>
            <person name="Varghese N."/>
            <person name="Submissions S."/>
        </authorList>
    </citation>
    <scope>NUCLEOTIDE SEQUENCE [LARGE SCALE GENOMIC DNA]</scope>
    <source>
        <strain evidence="3">DSM 23920</strain>
    </source>
</reference>
<evidence type="ECO:0000313" key="2">
    <source>
        <dbReference type="EMBL" id="SEA05073.1"/>
    </source>
</evidence>
<feature type="signal peptide" evidence="1">
    <location>
        <begin position="1"/>
        <end position="20"/>
    </location>
</feature>
<accession>A0A1H3Y0G6</accession>
<sequence>MNNIKAGLLALTTIAFGTFAFRTFEDTGNITGKVTPASAGTEVWAIQGTDTLKQPISQGAFQFENVKTGAYTVIIGAKSPYKPATVTDVRVDKNQITDLGEIKLEH</sequence>
<dbReference type="RefSeq" id="WP_089758581.1">
    <property type="nucleotide sequence ID" value="NZ_BKAT01000010.1"/>
</dbReference>
<keyword evidence="3" id="KW-1185">Reference proteome</keyword>